<dbReference type="PANTHER" id="PTHR21206:SF0">
    <property type="entry name" value="DNA REPLICATION COMPLEX GINS PROTEIN SLD5"/>
    <property type="match status" value="1"/>
</dbReference>
<dbReference type="InterPro" id="IPR021151">
    <property type="entry name" value="GINS_A"/>
</dbReference>
<dbReference type="OMA" id="QFFLCEL"/>
<dbReference type="Gene3D" id="3.40.5.60">
    <property type="match status" value="1"/>
</dbReference>
<dbReference type="SUPFAM" id="SSF158573">
    <property type="entry name" value="GINS helical bundle-like"/>
    <property type="match status" value="1"/>
</dbReference>
<dbReference type="GO" id="GO:0000811">
    <property type="term" value="C:GINS complex"/>
    <property type="evidence" value="ECO:0007669"/>
    <property type="project" value="UniProtKB-UniRule"/>
</dbReference>
<reference evidence="11" key="1">
    <citation type="submission" date="2015-09" db="EMBL/GenBank/DDBJ databases">
        <authorList>
            <consortium name="Pathogen Informatics"/>
        </authorList>
    </citation>
    <scope>NUCLEOTIDE SEQUENCE [LARGE SCALE GENOMIC DNA]</scope>
    <source>
        <strain evidence="11">Lake Konstanz</strain>
    </source>
</reference>
<dbReference type="InterPro" id="IPR031633">
    <property type="entry name" value="SLD5_C"/>
</dbReference>
<evidence type="ECO:0000259" key="8">
    <source>
        <dbReference type="Pfam" id="PF05916"/>
    </source>
</evidence>
<dbReference type="Proteomes" id="UP000051952">
    <property type="component" value="Unassembled WGS sequence"/>
</dbReference>
<feature type="region of interest" description="Disordered" evidence="7">
    <location>
        <begin position="1"/>
        <end position="30"/>
    </location>
</feature>
<evidence type="ECO:0000256" key="2">
    <source>
        <dbReference type="ARBA" id="ARBA00008187"/>
    </source>
</evidence>
<keyword evidence="11" id="KW-1185">Reference proteome</keyword>
<comment type="subcellular location">
    <subcellularLocation>
        <location evidence="1 6">Nucleus</location>
    </subcellularLocation>
</comment>
<evidence type="ECO:0000256" key="3">
    <source>
        <dbReference type="ARBA" id="ARBA00014804"/>
    </source>
</evidence>
<keyword evidence="4 6" id="KW-0235">DNA replication</keyword>
<dbReference type="Gene3D" id="1.20.58.1030">
    <property type="match status" value="1"/>
</dbReference>
<keyword evidence="5 6" id="KW-0539">Nucleus</keyword>
<evidence type="ECO:0000256" key="4">
    <source>
        <dbReference type="ARBA" id="ARBA00022705"/>
    </source>
</evidence>
<evidence type="ECO:0000259" key="9">
    <source>
        <dbReference type="Pfam" id="PF16922"/>
    </source>
</evidence>
<proteinExistence type="inferred from homology"/>
<name>A0A0S4IV76_BODSA</name>
<feature type="domain" description="DNA replication complex GINS protein SLD5 C-terminal" evidence="9">
    <location>
        <begin position="212"/>
        <end position="264"/>
    </location>
</feature>
<dbReference type="AlphaFoldDB" id="A0A0S4IV76"/>
<gene>
    <name evidence="10" type="ORF">BSAL_58645</name>
</gene>
<dbReference type="Pfam" id="PF16922">
    <property type="entry name" value="SLD5_C"/>
    <property type="match status" value="1"/>
</dbReference>
<feature type="domain" description="GINS subunit" evidence="8">
    <location>
        <begin position="77"/>
        <end position="176"/>
    </location>
</feature>
<dbReference type="GO" id="GO:0006261">
    <property type="term" value="P:DNA-templated DNA replication"/>
    <property type="evidence" value="ECO:0007669"/>
    <property type="project" value="InterPro"/>
</dbReference>
<dbReference type="GO" id="GO:0000727">
    <property type="term" value="P:double-strand break repair via break-induced replication"/>
    <property type="evidence" value="ECO:0007669"/>
    <property type="project" value="TreeGrafter"/>
</dbReference>
<dbReference type="EMBL" id="CYKH01000235">
    <property type="protein sequence ID" value="CUF06359.1"/>
    <property type="molecule type" value="Genomic_DNA"/>
</dbReference>
<comment type="similarity">
    <text evidence="2 6">Belongs to the GINS4/SLD5 family.</text>
</comment>
<protein>
    <recommendedName>
        <fullName evidence="3 6">DNA replication complex GINS protein SLD5</fullName>
    </recommendedName>
</protein>
<comment type="function">
    <text evidence="6">The GINS complex plays an essential role in the initiation of DNA replication.</text>
</comment>
<evidence type="ECO:0000256" key="1">
    <source>
        <dbReference type="ARBA" id="ARBA00004123"/>
    </source>
</evidence>
<dbReference type="InterPro" id="IPR036224">
    <property type="entry name" value="GINS_bundle-like_dom_sf"/>
</dbReference>
<dbReference type="VEuPathDB" id="TriTrypDB:BSAL_58645"/>
<feature type="compositionally biased region" description="Polar residues" evidence="7">
    <location>
        <begin position="11"/>
        <end position="30"/>
    </location>
</feature>
<evidence type="ECO:0000256" key="7">
    <source>
        <dbReference type="SAM" id="MobiDB-lite"/>
    </source>
</evidence>
<dbReference type="Pfam" id="PF05916">
    <property type="entry name" value="Sld5"/>
    <property type="match status" value="1"/>
</dbReference>
<evidence type="ECO:0000256" key="5">
    <source>
        <dbReference type="ARBA" id="ARBA00023242"/>
    </source>
</evidence>
<dbReference type="PIRSF" id="PIRSF007764">
    <property type="entry name" value="Sld5"/>
    <property type="match status" value="1"/>
</dbReference>
<evidence type="ECO:0000313" key="10">
    <source>
        <dbReference type="EMBL" id="CUF06359.1"/>
    </source>
</evidence>
<evidence type="ECO:0000256" key="6">
    <source>
        <dbReference type="PIRNR" id="PIRNR007764"/>
    </source>
</evidence>
<dbReference type="PANTHER" id="PTHR21206">
    <property type="entry name" value="SLD5 PROTEIN"/>
    <property type="match status" value="1"/>
</dbReference>
<evidence type="ECO:0000313" key="11">
    <source>
        <dbReference type="Proteomes" id="UP000051952"/>
    </source>
</evidence>
<dbReference type="OrthoDB" id="338231at2759"/>
<dbReference type="SUPFAM" id="SSF160059">
    <property type="entry name" value="PriA/YqbF domain"/>
    <property type="match status" value="1"/>
</dbReference>
<sequence>MFFDDDDDLVGTQQGLLSSTPVTSSEDPRGSSSVVMELVYAAENERNCPTILPYPTDIIHRASLAIVHHTHVADALEEEEQREAKDNVQGISLLPFRPAGIMRADIQRLKFFVGELLRTRLAKIEKLCTTIAHEGAVDDALDGAISFTPPSGSDAAGLRSALSSNELMLAEQLAALQKQCVYQGGLHLIPEPLQHLTPHPPHGEGIEMLPQPNTSSYVFVLALVDLGVVTIAADVEQEIRSGEIFLIPYKVVAPFVVEGRARLV</sequence>
<dbReference type="InterPro" id="IPR008591">
    <property type="entry name" value="GINS_Sld5"/>
</dbReference>
<dbReference type="CDD" id="cd21692">
    <property type="entry name" value="GINS_B_Sld5"/>
    <property type="match status" value="1"/>
</dbReference>
<accession>A0A0S4IV76</accession>
<organism evidence="10 11">
    <name type="scientific">Bodo saltans</name>
    <name type="common">Flagellated protozoan</name>
    <dbReference type="NCBI Taxonomy" id="75058"/>
    <lineage>
        <taxon>Eukaryota</taxon>
        <taxon>Discoba</taxon>
        <taxon>Euglenozoa</taxon>
        <taxon>Kinetoplastea</taxon>
        <taxon>Metakinetoplastina</taxon>
        <taxon>Eubodonida</taxon>
        <taxon>Bodonidae</taxon>
        <taxon>Bodo</taxon>
    </lineage>
</organism>